<dbReference type="Pfam" id="PF12708">
    <property type="entry name" value="Pect-lyase_RHGA_epim"/>
    <property type="match status" value="1"/>
</dbReference>
<gene>
    <name evidence="2" type="ORF">EAT49_03795</name>
</gene>
<dbReference type="Proteomes" id="UP000268016">
    <property type="component" value="Unassembled WGS sequence"/>
</dbReference>
<dbReference type="OrthoDB" id="7749009at2"/>
<evidence type="ECO:0000313" key="2">
    <source>
        <dbReference type="EMBL" id="ROU03438.1"/>
    </source>
</evidence>
<proteinExistence type="predicted"/>
<dbReference type="InterPro" id="IPR012334">
    <property type="entry name" value="Pectin_lyas_fold"/>
</dbReference>
<sequence>MNKAITDGVVFDPPPFASGLDIWSSGDGTPGSPTYAGSGPGVFVPADQDFAGCLEIVTAASPQRVRHMGQTPIFPGCYLRVTARVKAVAGPFPAVRIAGYPARPNGSRLPNVTETGPSTQLDTYGEVVEISAIVGTGNRGGVDMVWPFASYGHFGLDVTGPNSAVVRIDDIRIEDVTSIFLRDILAFVDVRDYGARGDGITDDSAAFEAADAAAGGRTVNVPAGTYFLGDHVTMDNRVTFEGTVVQPEAFSFVMRENFNFPSYLAAFKDEEIAFRKAFQALLAPSDHESLDLGGRRIAVFGPIDMAAAAGVTSFEQRRAIRNGQLIAATTGDWNDTVVTAQGSYSASNPRQLTNVTNVGAITRGMLVTGAGVGREVYVVSRNLANSSVTLSQPLYDAEGRQGFTFRRFRYLLDFSGFAKLSLLHFDNIEFQLQGVASGVMLPQDGVSNQFRECFFTRPKDRAITSFGTACQGLQVDGCQFLSNESQLTAQNRKSIVLNSNNNDLKIRGNRVVHFRHFAVLSGSGNLIVGNHYFHGDGTAQGVRTGGIVFTQPNCQSVLTGNYVDNAFTEWTNEHSVSPALGQQFSFGGLTLTGNTFIVSNPAPWFSWIVIKPYGPGHFVHGFSVTGNVFRTLNGSIDKIERVDTTFADLNYSRMRNILFQGNAFAGVNRETFNPASIRFTRDSPAKNWDLSVGDLLPFEGRPRFIESVIPEGRILNGAGNTNFDFFYTNADSNPAQKGFRIVWSEQVTGAVRVVVRTDNPT</sequence>
<accession>A0A3N2R7Q8</accession>
<name>A0A3N2R7Q8_9RHOB</name>
<dbReference type="SUPFAM" id="SSF51126">
    <property type="entry name" value="Pectin lyase-like"/>
    <property type="match status" value="1"/>
</dbReference>
<dbReference type="AlphaFoldDB" id="A0A3N2R7Q8"/>
<protein>
    <submittedName>
        <fullName evidence="2">Right-handed parallel beta-helix repeat-containing protein</fullName>
    </submittedName>
</protein>
<keyword evidence="3" id="KW-1185">Reference proteome</keyword>
<dbReference type="InterPro" id="IPR024535">
    <property type="entry name" value="RHGA/B-epi-like_pectate_lyase"/>
</dbReference>
<dbReference type="EMBL" id="RDRB01000002">
    <property type="protein sequence ID" value="ROU03438.1"/>
    <property type="molecule type" value="Genomic_DNA"/>
</dbReference>
<evidence type="ECO:0000259" key="1">
    <source>
        <dbReference type="Pfam" id="PF12708"/>
    </source>
</evidence>
<comment type="caution">
    <text evidence="2">The sequence shown here is derived from an EMBL/GenBank/DDBJ whole genome shotgun (WGS) entry which is preliminary data.</text>
</comment>
<reference evidence="2 3" key="1">
    <citation type="submission" date="2018-10" db="EMBL/GenBank/DDBJ databases">
        <title>Histidinibacterium lentulum gen. nov., sp. nov., a marine bacterium from the culture broth of Picochlorum sp. 122.</title>
        <authorList>
            <person name="Wang G."/>
        </authorList>
    </citation>
    <scope>NUCLEOTIDE SEQUENCE [LARGE SCALE GENOMIC DNA]</scope>
    <source>
        <strain evidence="2 3">B17</strain>
    </source>
</reference>
<dbReference type="Gene3D" id="2.160.20.10">
    <property type="entry name" value="Single-stranded right-handed beta-helix, Pectin lyase-like"/>
    <property type="match status" value="1"/>
</dbReference>
<evidence type="ECO:0000313" key="3">
    <source>
        <dbReference type="Proteomes" id="UP000268016"/>
    </source>
</evidence>
<dbReference type="InterPro" id="IPR011050">
    <property type="entry name" value="Pectin_lyase_fold/virulence"/>
</dbReference>
<organism evidence="2 3">
    <name type="scientific">Histidinibacterium lentulum</name>
    <dbReference type="NCBI Taxonomy" id="2480588"/>
    <lineage>
        <taxon>Bacteria</taxon>
        <taxon>Pseudomonadati</taxon>
        <taxon>Pseudomonadota</taxon>
        <taxon>Alphaproteobacteria</taxon>
        <taxon>Rhodobacterales</taxon>
        <taxon>Paracoccaceae</taxon>
        <taxon>Histidinibacterium</taxon>
    </lineage>
</organism>
<dbReference type="RefSeq" id="WP_123640973.1">
    <property type="nucleotide sequence ID" value="NZ_ML119082.1"/>
</dbReference>
<feature type="domain" description="Rhamnogalacturonase A/B/Epimerase-like pectate lyase" evidence="1">
    <location>
        <begin position="187"/>
        <end position="242"/>
    </location>
</feature>